<reference evidence="1 2" key="1">
    <citation type="journal article" date="2022" name="bioRxiv">
        <title>The genome of the oomycete Peronosclerospora sorghi, a cosmopolitan pathogen of maize and sorghum, is inflated with dispersed pseudogenes.</title>
        <authorList>
            <person name="Fletcher K."/>
            <person name="Martin F."/>
            <person name="Isakeit T."/>
            <person name="Cavanaugh K."/>
            <person name="Magill C."/>
            <person name="Michelmore R."/>
        </authorList>
    </citation>
    <scope>NUCLEOTIDE SEQUENCE [LARGE SCALE GENOMIC DNA]</scope>
    <source>
        <strain evidence="1">P6</strain>
    </source>
</reference>
<sequence length="811" mass="93426">MDDHGLTRMQELLSSYYGLQDQESKQAQERNIDSLGFDSKTYVKELLKTRGLNDLLTIDDQLIREIKELDTNMQMLVYENYNKFISATDTIRKMKTNVASMEDDVGRVVKSMDVITTKSENINVSLAPHRSKVEKLMGVRRLLKRFEFIFELPQRLQTAVKQKNYTVAVKYYLLVRRILDRYEHIASFKTIQKEASITIQELERVLKNQMIDSTLEFDEICETVVLLHQLGACNDEIRDQFLEWHRTYFERAVAKFKSQGPAVSVLEFLERFNADILSKMERVFTVYKTHFMPEVVVRVNASELHKSFSAMRDDLFVSFVTELFALYLNECVVQFRRPLEEFGSREQIYDMLQYEDGPSDIVESDYFVFMQVLRHFLSQVKAVDKSIQMSKLAGNATTVVENCVRFQIEGIFRTLRQDTVEFFVTSHTAVCNLARHGGESVQPLALESARVYRTMLQRVLEKMVSIVHTGFAILPELSQLFSDLVQGEFYSFLKWFNASVLQYIEPKRAFVTQSEDQNVVTLPWLDPTPQFWLFLAMICQTLSAEGFGECVRSLREYLPAPSKTLSNESSRHPRQQRDITHMIEVTRESFRELLQQVALHYGNRLCTIVQHGVTATSWAEMDEEPRSVQEMMTALVEATLEAGKELAVALGDAQSVFIGRNQRLASRDRRRRASALRSRNAGVATATSGMSLDVARMFARKIHIFPAHVELTADAFVQCMLKMSIKAFSEWVRVLELSRFGLQQIQLNAEFLRSTVPHLVVADEAEDELESLLSDLLSTARERAMEDVLMDQSKVVAIVRAKSTQMLTHRR</sequence>
<protein>
    <submittedName>
        <fullName evidence="1">Uncharacterized protein</fullName>
    </submittedName>
</protein>
<dbReference type="EMBL" id="CM047582">
    <property type="protein sequence ID" value="KAI9915266.1"/>
    <property type="molecule type" value="Genomic_DNA"/>
</dbReference>
<evidence type="ECO:0000313" key="1">
    <source>
        <dbReference type="EMBL" id="KAI9915266.1"/>
    </source>
</evidence>
<gene>
    <name evidence="1" type="ORF">PsorP6_008147</name>
</gene>
<organism evidence="1 2">
    <name type="scientific">Peronosclerospora sorghi</name>
    <dbReference type="NCBI Taxonomy" id="230839"/>
    <lineage>
        <taxon>Eukaryota</taxon>
        <taxon>Sar</taxon>
        <taxon>Stramenopiles</taxon>
        <taxon>Oomycota</taxon>
        <taxon>Peronosporomycetes</taxon>
        <taxon>Peronosporales</taxon>
        <taxon>Peronosporaceae</taxon>
        <taxon>Peronosclerospora</taxon>
    </lineage>
</organism>
<dbReference type="Proteomes" id="UP001163321">
    <property type="component" value="Chromosome 3"/>
</dbReference>
<name>A0ACC0WAB0_9STRA</name>
<proteinExistence type="predicted"/>
<keyword evidence="2" id="KW-1185">Reference proteome</keyword>
<evidence type="ECO:0000313" key="2">
    <source>
        <dbReference type="Proteomes" id="UP001163321"/>
    </source>
</evidence>
<accession>A0ACC0WAB0</accession>
<comment type="caution">
    <text evidence="1">The sequence shown here is derived from an EMBL/GenBank/DDBJ whole genome shotgun (WGS) entry which is preliminary data.</text>
</comment>